<sequence>MMLSVLLKHLDHHRVILASQSPRRFELLRDCGLCFEVIPSSFEENLPKEQFPTPDRYVLENAKQKALDVLNRVSHEKQAHSKLSTIVIGCDTVVVLDGIILEKPEDEEDAFNMLTKLSGRVHDVFSGVALITAKRGMNNPHLFYEKTSLLFGHLEPEDIRAYIATGEPMDKAGAYGLQGQARCFVKEIHGCSNNVIGFPVQRFCQELKYLASRNEM</sequence>
<dbReference type="NCBIfam" id="TIGR00172">
    <property type="entry name" value="maf"/>
    <property type="match status" value="1"/>
</dbReference>
<dbReference type="PANTHER" id="PTHR43213:SF5">
    <property type="entry name" value="BIFUNCTIONAL DTTP_UTP PYROPHOSPHATASE_METHYLTRANSFERASE PROTEIN-RELATED"/>
    <property type="match status" value="1"/>
</dbReference>
<comment type="cofactor">
    <cofactor evidence="1">
        <name>a divalent metal cation</name>
        <dbReference type="ChEBI" id="CHEBI:60240"/>
    </cofactor>
</comment>
<dbReference type="EMBL" id="CAKLCB010000212">
    <property type="protein sequence ID" value="CAH0516903.1"/>
    <property type="molecule type" value="Genomic_DNA"/>
</dbReference>
<protein>
    <recommendedName>
        <fullName evidence="5">Maf-like protein</fullName>
    </recommendedName>
</protein>
<reference evidence="3 4" key="1">
    <citation type="submission" date="2021-11" db="EMBL/GenBank/DDBJ databases">
        <authorList>
            <person name="Islam A."/>
            <person name="Islam S."/>
            <person name="Flora M.S."/>
            <person name="Rahman M."/>
            <person name="Ziaur R.M."/>
            <person name="Epstein J.H."/>
            <person name="Hassan M."/>
            <person name="Klassen M."/>
            <person name="Woodard K."/>
            <person name="Webb A."/>
            <person name="Webby R.J."/>
            <person name="El Zowalaty M.E."/>
        </authorList>
    </citation>
    <scope>NUCLEOTIDE SEQUENCE [LARGE SCALE GENOMIC DNA]</scope>
    <source>
        <strain evidence="3">Pbs1</strain>
    </source>
</reference>
<evidence type="ECO:0000256" key="1">
    <source>
        <dbReference type="ARBA" id="ARBA00001968"/>
    </source>
</evidence>
<dbReference type="InterPro" id="IPR003697">
    <property type="entry name" value="Maf-like"/>
</dbReference>
<proteinExistence type="inferred from homology"/>
<dbReference type="Pfam" id="PF02545">
    <property type="entry name" value="Maf"/>
    <property type="match status" value="1"/>
</dbReference>
<dbReference type="CDD" id="cd00555">
    <property type="entry name" value="Maf"/>
    <property type="match status" value="1"/>
</dbReference>
<dbReference type="Proteomes" id="UP001158986">
    <property type="component" value="Unassembled WGS sequence"/>
</dbReference>
<dbReference type="Gene3D" id="3.90.950.10">
    <property type="match status" value="1"/>
</dbReference>
<keyword evidence="4" id="KW-1185">Reference proteome</keyword>
<dbReference type="SUPFAM" id="SSF52972">
    <property type="entry name" value="ITPase-like"/>
    <property type="match status" value="1"/>
</dbReference>
<organism evidence="3 4">
    <name type="scientific">Peronospora belbahrii</name>
    <dbReference type="NCBI Taxonomy" id="622444"/>
    <lineage>
        <taxon>Eukaryota</taxon>
        <taxon>Sar</taxon>
        <taxon>Stramenopiles</taxon>
        <taxon>Oomycota</taxon>
        <taxon>Peronosporomycetes</taxon>
        <taxon>Peronosporales</taxon>
        <taxon>Peronosporaceae</taxon>
        <taxon>Peronospora</taxon>
    </lineage>
</organism>
<comment type="caution">
    <text evidence="3">The sequence shown here is derived from an EMBL/GenBank/DDBJ whole genome shotgun (WGS) entry which is preliminary data.</text>
</comment>
<evidence type="ECO:0008006" key="5">
    <source>
        <dbReference type="Google" id="ProtNLM"/>
    </source>
</evidence>
<accession>A0ABN8CWI1</accession>
<name>A0ABN8CWI1_9STRA</name>
<dbReference type="PIRSF" id="PIRSF006305">
    <property type="entry name" value="Maf"/>
    <property type="match status" value="1"/>
</dbReference>
<dbReference type="HAMAP" id="MF_00528">
    <property type="entry name" value="Maf"/>
    <property type="match status" value="1"/>
</dbReference>
<keyword evidence="2" id="KW-0378">Hydrolase</keyword>
<dbReference type="PANTHER" id="PTHR43213">
    <property type="entry name" value="BIFUNCTIONAL DTTP/UTP PYROPHOSPHATASE/METHYLTRANSFERASE PROTEIN-RELATED"/>
    <property type="match status" value="1"/>
</dbReference>
<dbReference type="InterPro" id="IPR029001">
    <property type="entry name" value="ITPase-like_fam"/>
</dbReference>
<evidence type="ECO:0000313" key="4">
    <source>
        <dbReference type="Proteomes" id="UP001158986"/>
    </source>
</evidence>
<gene>
    <name evidence="3" type="ORF">PBS001_LOCUS3540</name>
</gene>
<evidence type="ECO:0000313" key="3">
    <source>
        <dbReference type="EMBL" id="CAH0516903.1"/>
    </source>
</evidence>
<evidence type="ECO:0000256" key="2">
    <source>
        <dbReference type="ARBA" id="ARBA00022801"/>
    </source>
</evidence>